<dbReference type="SMART" id="SM00710">
    <property type="entry name" value="PbH1"/>
    <property type="match status" value="7"/>
</dbReference>
<dbReference type="STRING" id="1477437.SAMN05444682_101290"/>
<evidence type="ECO:0000313" key="2">
    <source>
        <dbReference type="EMBL" id="SFH80939.1"/>
    </source>
</evidence>
<dbReference type="Proteomes" id="UP000198670">
    <property type="component" value="Unassembled WGS sequence"/>
</dbReference>
<protein>
    <submittedName>
        <fullName evidence="2">Right handed beta helix region</fullName>
    </submittedName>
</protein>
<reference evidence="2 3" key="1">
    <citation type="submission" date="2016-10" db="EMBL/GenBank/DDBJ databases">
        <authorList>
            <person name="de Groot N.N."/>
        </authorList>
    </citation>
    <scope>NUCLEOTIDE SEQUENCE [LARGE SCALE GENOMIC DNA]</scope>
    <source>
        <strain evidence="2 3">RK1</strain>
    </source>
</reference>
<proteinExistence type="predicted"/>
<dbReference type="InterPro" id="IPR006626">
    <property type="entry name" value="PbH1"/>
</dbReference>
<dbReference type="InterPro" id="IPR012334">
    <property type="entry name" value="Pectin_lyas_fold"/>
</dbReference>
<dbReference type="InterPro" id="IPR011050">
    <property type="entry name" value="Pectin_lyase_fold/virulence"/>
</dbReference>
<dbReference type="Pfam" id="PF13229">
    <property type="entry name" value="Beta_helix"/>
    <property type="match status" value="1"/>
</dbReference>
<gene>
    <name evidence="2" type="ORF">SAMN05444682_101290</name>
</gene>
<dbReference type="SUPFAM" id="SSF51126">
    <property type="entry name" value="Pectin lyase-like"/>
    <property type="match status" value="1"/>
</dbReference>
<accession>A0A1I3D321</accession>
<feature type="domain" description="Right handed beta helix" evidence="1">
    <location>
        <begin position="210"/>
        <end position="356"/>
    </location>
</feature>
<organism evidence="2 3">
    <name type="scientific">Parapedobacter indicus</name>
    <dbReference type="NCBI Taxonomy" id="1477437"/>
    <lineage>
        <taxon>Bacteria</taxon>
        <taxon>Pseudomonadati</taxon>
        <taxon>Bacteroidota</taxon>
        <taxon>Sphingobacteriia</taxon>
        <taxon>Sphingobacteriales</taxon>
        <taxon>Sphingobacteriaceae</taxon>
        <taxon>Parapedobacter</taxon>
    </lineage>
</organism>
<dbReference type="InterPro" id="IPR039448">
    <property type="entry name" value="Beta_helix"/>
</dbReference>
<evidence type="ECO:0000259" key="1">
    <source>
        <dbReference type="Pfam" id="PF13229"/>
    </source>
</evidence>
<dbReference type="AlphaFoldDB" id="A0A1I3D321"/>
<dbReference type="Gene3D" id="2.160.20.10">
    <property type="entry name" value="Single-stranded right-handed beta-helix, Pectin lyase-like"/>
    <property type="match status" value="1"/>
</dbReference>
<keyword evidence="3" id="KW-1185">Reference proteome</keyword>
<dbReference type="EMBL" id="FOQO01000001">
    <property type="protein sequence ID" value="SFH80939.1"/>
    <property type="molecule type" value="Genomic_DNA"/>
</dbReference>
<evidence type="ECO:0000313" key="3">
    <source>
        <dbReference type="Proteomes" id="UP000198670"/>
    </source>
</evidence>
<sequence length="547" mass="59958">MTHTRIFLTLLFLIPATFLARATDYFVHPVAGNDANSGLSTAQAIRSLERASQLVLSPGDRLLLAAGQRHTGSLSLVGLQGHPNRPIAITTVAWPGDDTNQPALIDAKGHAQALLIRDCQYVHIDSLRIQANGSVQKKPGSEMRCGILVTATANGRTEGIVLANIRIQDIFHENPGYKRPSKEVTTANGSEPYGWGIRLMSTDETSKIENIRIEACHIENIEHTGIKLTGARGRHNISRVWLYANHITRTGGPGIQLSNVKFVHVAANEITYSGSADDSRKWGRGSGLWTWSASNVLIEKNRFMYANGPGDSAGAHIDYNCDNVVLQYNFSAHNAGGFCEILGNTYNCAYRYNISVNDGYRVKGKNGAFQEGKLFWLSGYQGNAKERKGPINTYFYNNTIYVSQDIETKFAIDGRSDGVLIANNIFCIEGRSLTVLGDQNKPDTPLEGGLNRVFFHNNLYLKPGNWPSDLPIQDQSPLFGDPEFTSKGGLLPADYLPRNIQLVKGKGIKVPYLPSDAIGLMQGLRIPEDIEGKMTDDIPSLGALKMD</sequence>
<name>A0A1I3D321_9SPHI</name>